<dbReference type="KEGG" id="scs:Sta7437_3622"/>
<accession>K9XWZ3</accession>
<gene>
    <name evidence="1" type="ordered locus">Sta7437_3622</name>
</gene>
<dbReference type="Proteomes" id="UP000010473">
    <property type="component" value="Chromosome"/>
</dbReference>
<dbReference type="RefSeq" id="WP_015194781.1">
    <property type="nucleotide sequence ID" value="NC_019748.1"/>
</dbReference>
<keyword evidence="2" id="KW-1185">Reference proteome</keyword>
<proteinExistence type="predicted"/>
<organism evidence="1 2">
    <name type="scientific">Stanieria cyanosphaera (strain ATCC 29371 / PCC 7437)</name>
    <dbReference type="NCBI Taxonomy" id="111780"/>
    <lineage>
        <taxon>Bacteria</taxon>
        <taxon>Bacillati</taxon>
        <taxon>Cyanobacteriota</taxon>
        <taxon>Cyanophyceae</taxon>
        <taxon>Pleurocapsales</taxon>
        <taxon>Dermocarpellaceae</taxon>
        <taxon>Stanieria</taxon>
    </lineage>
</organism>
<evidence type="ECO:0000313" key="2">
    <source>
        <dbReference type="Proteomes" id="UP000010473"/>
    </source>
</evidence>
<dbReference type="eggNOG" id="ENOG5033AR9">
    <property type="taxonomic scope" value="Bacteria"/>
</dbReference>
<dbReference type="EMBL" id="CP003653">
    <property type="protein sequence ID" value="AFZ37120.1"/>
    <property type="molecule type" value="Genomic_DNA"/>
</dbReference>
<protein>
    <submittedName>
        <fullName evidence="1">Uncharacterized protein</fullName>
    </submittedName>
</protein>
<dbReference type="HOGENOM" id="CLU_163218_0_0_3"/>
<dbReference type="OrthoDB" id="428042at2"/>
<reference evidence="2" key="1">
    <citation type="journal article" date="2013" name="Proc. Natl. Acad. Sci. U.S.A.">
        <title>Improving the coverage of the cyanobacterial phylum using diversity-driven genome sequencing.</title>
        <authorList>
            <person name="Shih P.M."/>
            <person name="Wu D."/>
            <person name="Latifi A."/>
            <person name="Axen S.D."/>
            <person name="Fewer D.P."/>
            <person name="Talla E."/>
            <person name="Calteau A."/>
            <person name="Cai F."/>
            <person name="Tandeau de Marsac N."/>
            <person name="Rippka R."/>
            <person name="Herdman M."/>
            <person name="Sivonen K."/>
            <person name="Coursin T."/>
            <person name="Laurent T."/>
            <person name="Goodwin L."/>
            <person name="Nolan M."/>
            <person name="Davenport K.W."/>
            <person name="Han C.S."/>
            <person name="Rubin E.M."/>
            <person name="Eisen J.A."/>
            <person name="Woyke T."/>
            <person name="Gugger M."/>
            <person name="Kerfeld C.A."/>
        </authorList>
    </citation>
    <scope>NUCLEOTIDE SEQUENCE [LARGE SCALE GENOMIC DNA]</scope>
    <source>
        <strain evidence="2">ATCC 29371 / PCC 7437</strain>
    </source>
</reference>
<dbReference type="STRING" id="111780.Sta7437_3622"/>
<name>K9XWZ3_STAC7</name>
<evidence type="ECO:0000313" key="1">
    <source>
        <dbReference type="EMBL" id="AFZ37120.1"/>
    </source>
</evidence>
<dbReference type="AlphaFoldDB" id="K9XWZ3"/>
<sequence>MSDRWQILSLEEFFSYANWQGVVRQKVSSSSEIESQLFSNWQILSLEEFFSHANWQGKALTNETNQTTKVDFSLTLPVEQLFGYFDWEGKPKIAAFSPLKIEKNVAQASTPTMNIADLTELF</sequence>